<evidence type="ECO:0000313" key="3">
    <source>
        <dbReference type="Proteomes" id="UP000474778"/>
    </source>
</evidence>
<organism evidence="2 3">
    <name type="scientific">Shewanella insulae</name>
    <dbReference type="NCBI Taxonomy" id="2681496"/>
    <lineage>
        <taxon>Bacteria</taxon>
        <taxon>Pseudomonadati</taxon>
        <taxon>Pseudomonadota</taxon>
        <taxon>Gammaproteobacteria</taxon>
        <taxon>Alteromonadales</taxon>
        <taxon>Shewanellaceae</taxon>
        <taxon>Shewanella</taxon>
    </lineage>
</organism>
<dbReference type="Proteomes" id="UP000474778">
    <property type="component" value="Unassembled WGS sequence"/>
</dbReference>
<evidence type="ECO:0008006" key="4">
    <source>
        <dbReference type="Google" id="ProtNLM"/>
    </source>
</evidence>
<dbReference type="RefSeq" id="WP_160798830.1">
    <property type="nucleotide sequence ID" value="NZ_WRPA01000026.1"/>
</dbReference>
<keyword evidence="3" id="KW-1185">Reference proteome</keyword>
<feature type="transmembrane region" description="Helical" evidence="1">
    <location>
        <begin position="14"/>
        <end position="32"/>
    </location>
</feature>
<keyword evidence="1" id="KW-0812">Transmembrane</keyword>
<sequence>MDTQIFQLTTLDSATSAVFLSMLLGVALLLVLLKVKPLPKGAKYAASGMVIAVLGLLSWMFYKAHDANVRLTSSTMYVDIPLYRVELPRERLVASQARIVNLDEDDAPKLSYRSNGVGLPGYSLGWYKLAEVSDKTDKALLSVTGDGQVLLLPTTEGYLLILSLEKPEALLASLLAPTL</sequence>
<name>A0A6L7I2P2_9GAMM</name>
<protein>
    <recommendedName>
        <fullName evidence="4">Bacterial Pleckstrin homology domain-containing protein</fullName>
    </recommendedName>
</protein>
<dbReference type="EMBL" id="WRPA01000026">
    <property type="protein sequence ID" value="MXR70827.1"/>
    <property type="molecule type" value="Genomic_DNA"/>
</dbReference>
<gene>
    <name evidence="2" type="ORF">GNT65_19405</name>
</gene>
<keyword evidence="1" id="KW-0472">Membrane</keyword>
<keyword evidence="1" id="KW-1133">Transmembrane helix</keyword>
<accession>A0A6L7I2P2</accession>
<reference evidence="2 3" key="1">
    <citation type="submission" date="2019-12" db="EMBL/GenBank/DDBJ databases">
        <title>Shewanella insulae sp. nov., isolated from a tidal flat.</title>
        <authorList>
            <person name="Yoon J.-H."/>
        </authorList>
    </citation>
    <scope>NUCLEOTIDE SEQUENCE [LARGE SCALE GENOMIC DNA]</scope>
    <source>
        <strain evidence="2 3">JBTF-M18</strain>
    </source>
</reference>
<feature type="transmembrane region" description="Helical" evidence="1">
    <location>
        <begin position="44"/>
        <end position="62"/>
    </location>
</feature>
<evidence type="ECO:0000256" key="1">
    <source>
        <dbReference type="SAM" id="Phobius"/>
    </source>
</evidence>
<dbReference type="AlphaFoldDB" id="A0A6L7I2P2"/>
<proteinExistence type="predicted"/>
<comment type="caution">
    <text evidence="2">The sequence shown here is derived from an EMBL/GenBank/DDBJ whole genome shotgun (WGS) entry which is preliminary data.</text>
</comment>
<evidence type="ECO:0000313" key="2">
    <source>
        <dbReference type="EMBL" id="MXR70827.1"/>
    </source>
</evidence>